<evidence type="ECO:0000313" key="2">
    <source>
        <dbReference type="EMBL" id="KKS85610.1"/>
    </source>
</evidence>
<dbReference type="EMBL" id="LCFB01000006">
    <property type="protein sequence ID" value="KKS85610.1"/>
    <property type="molecule type" value="Genomic_DNA"/>
</dbReference>
<keyword evidence="1" id="KW-0472">Membrane</keyword>
<evidence type="ECO:0000256" key="1">
    <source>
        <dbReference type="SAM" id="Phobius"/>
    </source>
</evidence>
<reference evidence="2 3" key="1">
    <citation type="journal article" date="2015" name="Nature">
        <title>rRNA introns, odd ribosomes, and small enigmatic genomes across a large radiation of phyla.</title>
        <authorList>
            <person name="Brown C.T."/>
            <person name="Hug L.A."/>
            <person name="Thomas B.C."/>
            <person name="Sharon I."/>
            <person name="Castelle C.J."/>
            <person name="Singh A."/>
            <person name="Wilkins M.J."/>
            <person name="Williams K.H."/>
            <person name="Banfield J.F."/>
        </authorList>
    </citation>
    <scope>NUCLEOTIDE SEQUENCE [LARGE SCALE GENOMIC DNA]</scope>
</reference>
<feature type="transmembrane region" description="Helical" evidence="1">
    <location>
        <begin position="102"/>
        <end position="122"/>
    </location>
</feature>
<dbReference type="Pfam" id="PF18895">
    <property type="entry name" value="T4SS_pilin"/>
    <property type="match status" value="1"/>
</dbReference>
<name>A0A0G1CIJ4_9BACT</name>
<proteinExistence type="predicted"/>
<dbReference type="Proteomes" id="UP000034543">
    <property type="component" value="Unassembled WGS sequence"/>
</dbReference>
<dbReference type="STRING" id="1618436.UV59_C0006G0066"/>
<keyword evidence="1" id="KW-0812">Transmembrane</keyword>
<organism evidence="2 3">
    <name type="scientific">Candidatus Gottesmanbacteria bacterium GW2011_GWA1_43_11</name>
    <dbReference type="NCBI Taxonomy" id="1618436"/>
    <lineage>
        <taxon>Bacteria</taxon>
        <taxon>Candidatus Gottesmaniibacteriota</taxon>
    </lineage>
</organism>
<feature type="transmembrane region" description="Helical" evidence="1">
    <location>
        <begin position="56"/>
        <end position="81"/>
    </location>
</feature>
<dbReference type="AlphaFoldDB" id="A0A0G1CIJ4"/>
<sequence length="172" mass="17682">MKKLTFFIFSLLIAFSFLSPFPFPLSARAAHAQICNPVLEPLIGCGGTTAGGTIVGNIISALVGLFLVGGTITTFLFLLLGGFRWITSSGDKQKLQTAQDQITNAIIGLIIMTAAWAIMMLVGQFTGIGIFGANGWNINLPGLGGNGPAPVVAPVPAVPAPANPGTGTVVPF</sequence>
<comment type="caution">
    <text evidence="2">The sequence shown here is derived from an EMBL/GenBank/DDBJ whole genome shotgun (WGS) entry which is preliminary data.</text>
</comment>
<protein>
    <submittedName>
        <fullName evidence="2">Uncharacterized protein</fullName>
    </submittedName>
</protein>
<accession>A0A0G1CIJ4</accession>
<dbReference type="InterPro" id="IPR043993">
    <property type="entry name" value="T4SS_pilin"/>
</dbReference>
<evidence type="ECO:0000313" key="3">
    <source>
        <dbReference type="Proteomes" id="UP000034543"/>
    </source>
</evidence>
<gene>
    <name evidence="2" type="ORF">UV59_C0006G0066</name>
</gene>
<keyword evidence="1" id="KW-1133">Transmembrane helix</keyword>